<protein>
    <recommendedName>
        <fullName evidence="5">Integral membrane protein</fullName>
    </recommendedName>
</protein>
<proteinExistence type="predicted"/>
<sequence length="145" mass="14902">MAHPRPIPRVRRRAALAASGWIALAATAFPGGSPLRWIPVLAFVTLGPGLALLFPQPGGLRPGARLEALAFAAPLSLSVATLAATALFLAESFSLVVFLAVLALFVSVAAVLPGVPLPAATRGAVEREGVRPPGGSRKRRSGEAR</sequence>
<evidence type="ECO:0000256" key="1">
    <source>
        <dbReference type="SAM" id="MobiDB-lite"/>
    </source>
</evidence>
<reference evidence="4" key="1">
    <citation type="journal article" date="2019" name="Int. J. Syst. Evol. Microbiol.">
        <title>The Global Catalogue of Microorganisms (GCM) 10K type strain sequencing project: providing services to taxonomists for standard genome sequencing and annotation.</title>
        <authorList>
            <consortium name="The Broad Institute Genomics Platform"/>
            <consortium name="The Broad Institute Genome Sequencing Center for Infectious Disease"/>
            <person name="Wu L."/>
            <person name="Ma J."/>
        </authorList>
    </citation>
    <scope>NUCLEOTIDE SEQUENCE [LARGE SCALE GENOMIC DNA]</scope>
    <source>
        <strain evidence="4">JCM 16956</strain>
    </source>
</reference>
<feature type="region of interest" description="Disordered" evidence="1">
    <location>
        <begin position="125"/>
        <end position="145"/>
    </location>
</feature>
<evidence type="ECO:0000313" key="4">
    <source>
        <dbReference type="Proteomes" id="UP001501000"/>
    </source>
</evidence>
<feature type="transmembrane region" description="Helical" evidence="2">
    <location>
        <begin position="38"/>
        <end position="54"/>
    </location>
</feature>
<dbReference type="RefSeq" id="WP_345285162.1">
    <property type="nucleotide sequence ID" value="NZ_BAABAJ010000014.1"/>
</dbReference>
<keyword evidence="2" id="KW-0472">Membrane</keyword>
<evidence type="ECO:0000313" key="3">
    <source>
        <dbReference type="EMBL" id="GAA3928843.1"/>
    </source>
</evidence>
<evidence type="ECO:0008006" key="5">
    <source>
        <dbReference type="Google" id="ProtNLM"/>
    </source>
</evidence>
<feature type="compositionally biased region" description="Basic residues" evidence="1">
    <location>
        <begin position="136"/>
        <end position="145"/>
    </location>
</feature>
<keyword evidence="4" id="KW-1185">Reference proteome</keyword>
<dbReference type="InterPro" id="IPR006311">
    <property type="entry name" value="TAT_signal"/>
</dbReference>
<dbReference type="Proteomes" id="UP001501000">
    <property type="component" value="Unassembled WGS sequence"/>
</dbReference>
<keyword evidence="2" id="KW-1133">Transmembrane helix</keyword>
<feature type="transmembrane region" description="Helical" evidence="2">
    <location>
        <begin position="66"/>
        <end position="89"/>
    </location>
</feature>
<name>A0ABP7MUB3_9ACTN</name>
<evidence type="ECO:0000256" key="2">
    <source>
        <dbReference type="SAM" id="Phobius"/>
    </source>
</evidence>
<feature type="transmembrane region" description="Helical" evidence="2">
    <location>
        <begin position="95"/>
        <end position="117"/>
    </location>
</feature>
<accession>A0ABP7MUB3</accession>
<keyword evidence="2" id="KW-0812">Transmembrane</keyword>
<dbReference type="EMBL" id="BAABAJ010000014">
    <property type="protein sequence ID" value="GAA3928843.1"/>
    <property type="molecule type" value="Genomic_DNA"/>
</dbReference>
<gene>
    <name evidence="3" type="ORF">GCM10022244_42400</name>
</gene>
<dbReference type="PROSITE" id="PS51318">
    <property type="entry name" value="TAT"/>
    <property type="match status" value="1"/>
</dbReference>
<comment type="caution">
    <text evidence="3">The sequence shown here is derived from an EMBL/GenBank/DDBJ whole genome shotgun (WGS) entry which is preliminary data.</text>
</comment>
<organism evidence="3 4">
    <name type="scientific">Streptomyces gulbargensis</name>
    <dbReference type="NCBI Taxonomy" id="364901"/>
    <lineage>
        <taxon>Bacteria</taxon>
        <taxon>Bacillati</taxon>
        <taxon>Actinomycetota</taxon>
        <taxon>Actinomycetes</taxon>
        <taxon>Kitasatosporales</taxon>
        <taxon>Streptomycetaceae</taxon>
        <taxon>Streptomyces</taxon>
    </lineage>
</organism>